<reference evidence="8" key="1">
    <citation type="journal article" date="2019" name="Genome Announc.">
        <title>Draft Genome Sequence of Pseudoalteromonas piscicida Strain 36Y ROTHPW, an Hypersaline Seawater Isolate from the South Coast of Sonora, Mexico.</title>
        <authorList>
            <person name="Sanchez-Diaz R."/>
            <person name="Molina-Garza Z.J."/>
            <person name="Cruz-Suarez L.E."/>
            <person name="Selvin J."/>
            <person name="Kiran G.S."/>
            <person name="Ibarra-Gamez J.C."/>
            <person name="Gomez-Gil B."/>
            <person name="Galaviz-Silva L."/>
        </authorList>
    </citation>
    <scope>NUCLEOTIDE SEQUENCE [LARGE SCALE GENOMIC DNA]</scope>
    <source>
        <strain evidence="8">36Y_RITHPW</strain>
    </source>
</reference>
<name>A0A2A5JVU7_PSEO7</name>
<keyword evidence="2" id="KW-0285">Flavoprotein</keyword>
<comment type="similarity">
    <text evidence="5">Belongs to the L2HGDH family.</text>
</comment>
<dbReference type="RefSeq" id="WP_099640266.1">
    <property type="nucleotide sequence ID" value="NZ_NKHF01000004.1"/>
</dbReference>
<dbReference type="AlphaFoldDB" id="A0A2A5JVU7"/>
<evidence type="ECO:0000256" key="3">
    <source>
        <dbReference type="ARBA" id="ARBA00022827"/>
    </source>
</evidence>
<dbReference type="PANTHER" id="PTHR43104">
    <property type="entry name" value="L-2-HYDROXYGLUTARATE DEHYDROGENASE, MITOCHONDRIAL"/>
    <property type="match status" value="1"/>
</dbReference>
<dbReference type="SUPFAM" id="SSF51905">
    <property type="entry name" value="FAD/NAD(P)-binding domain"/>
    <property type="match status" value="1"/>
</dbReference>
<comment type="cofactor">
    <cofactor evidence="1">
        <name>FAD</name>
        <dbReference type="ChEBI" id="CHEBI:57692"/>
    </cofactor>
</comment>
<keyword evidence="4" id="KW-0560">Oxidoreductase</keyword>
<dbReference type="GO" id="GO:0047545">
    <property type="term" value="F:(S)-2-hydroxyglutarate dehydrogenase activity"/>
    <property type="evidence" value="ECO:0007669"/>
    <property type="project" value="TreeGrafter"/>
</dbReference>
<feature type="domain" description="FAD dependent oxidoreductase" evidence="6">
    <location>
        <begin position="5"/>
        <end position="394"/>
    </location>
</feature>
<comment type="caution">
    <text evidence="7">The sequence shown here is derived from an EMBL/GenBank/DDBJ whole genome shotgun (WGS) entry which is preliminary data.</text>
</comment>
<dbReference type="Pfam" id="PF01266">
    <property type="entry name" value="DAO"/>
    <property type="match status" value="1"/>
</dbReference>
<evidence type="ECO:0000256" key="5">
    <source>
        <dbReference type="ARBA" id="ARBA00037941"/>
    </source>
</evidence>
<accession>A0A2A5JVU7</accession>
<organism evidence="7 8">
    <name type="scientific">Pseudoalteromonas piscicida</name>
    <dbReference type="NCBI Taxonomy" id="43662"/>
    <lineage>
        <taxon>Bacteria</taxon>
        <taxon>Pseudomonadati</taxon>
        <taxon>Pseudomonadota</taxon>
        <taxon>Gammaproteobacteria</taxon>
        <taxon>Alteromonadales</taxon>
        <taxon>Pseudoalteromonadaceae</taxon>
        <taxon>Pseudoalteromonas</taxon>
    </lineage>
</organism>
<dbReference type="OrthoDB" id="9801699at2"/>
<proteinExistence type="inferred from homology"/>
<dbReference type="InterPro" id="IPR036188">
    <property type="entry name" value="FAD/NAD-bd_sf"/>
</dbReference>
<keyword evidence="3" id="KW-0274">FAD</keyword>
<evidence type="ECO:0000259" key="6">
    <source>
        <dbReference type="Pfam" id="PF01266"/>
    </source>
</evidence>
<dbReference type="PANTHER" id="PTHR43104:SF2">
    <property type="entry name" value="L-2-HYDROXYGLUTARATE DEHYDROGENASE, MITOCHONDRIAL"/>
    <property type="match status" value="1"/>
</dbReference>
<evidence type="ECO:0000256" key="2">
    <source>
        <dbReference type="ARBA" id="ARBA00022630"/>
    </source>
</evidence>
<evidence type="ECO:0000256" key="1">
    <source>
        <dbReference type="ARBA" id="ARBA00001974"/>
    </source>
</evidence>
<dbReference type="EMBL" id="NKHF01000004">
    <property type="protein sequence ID" value="PCK33613.1"/>
    <property type="molecule type" value="Genomic_DNA"/>
</dbReference>
<dbReference type="Gene3D" id="3.30.9.10">
    <property type="entry name" value="D-Amino Acid Oxidase, subunit A, domain 2"/>
    <property type="match status" value="1"/>
</dbReference>
<evidence type="ECO:0000313" key="7">
    <source>
        <dbReference type="EMBL" id="PCK33613.1"/>
    </source>
</evidence>
<dbReference type="NCBIfam" id="NF008726">
    <property type="entry name" value="PRK11728.1"/>
    <property type="match status" value="1"/>
</dbReference>
<sequence>MEKFDFVIAGAGIIGLTVARELKRKSPASKVVILEKEPSLGIHASGRNSGVLHTGIYYPSDTLKAKFCKKGADTLFQFAQENSIPVRKDGKVVVARSAENAKGLEKLMANAQASGISAELMDEHQIKEIEPFAFAKFGGIYCKETAVINSKEVLKVLERELLQSGVEFKFNTTVLAADASNSTVKTSQGVLAYGHFINAAGSFSDNVAKLFGVGAEYKLIPFKGLYYKLKEKHAQKVRGSIYPVPDPALPFLGIHFTRVISGDVYVGPTAIPALGRENYGLIEGLSIGESLSILGNLAKLYIENVQNFRNLVHKELPHLFDSGFIRSAASLVDGLDPTWIEKTPKVGIRPQLINVSKNKLEMDFLVEQGDRSTHVLNSISPAFTSSFAVAEHLVKEINI</sequence>
<gene>
    <name evidence="7" type="ORF">CEX98_00930</name>
</gene>
<evidence type="ECO:0000256" key="4">
    <source>
        <dbReference type="ARBA" id="ARBA00023002"/>
    </source>
</evidence>
<evidence type="ECO:0000313" key="8">
    <source>
        <dbReference type="Proteomes" id="UP000228621"/>
    </source>
</evidence>
<dbReference type="InterPro" id="IPR006076">
    <property type="entry name" value="FAD-dep_OxRdtase"/>
</dbReference>
<dbReference type="Gene3D" id="3.50.50.60">
    <property type="entry name" value="FAD/NAD(P)-binding domain"/>
    <property type="match status" value="1"/>
</dbReference>
<dbReference type="Proteomes" id="UP000228621">
    <property type="component" value="Unassembled WGS sequence"/>
</dbReference>
<dbReference type="GO" id="GO:0005737">
    <property type="term" value="C:cytoplasm"/>
    <property type="evidence" value="ECO:0007669"/>
    <property type="project" value="TreeGrafter"/>
</dbReference>
<protein>
    <submittedName>
        <fullName evidence="7">FAD-dependent oxidoreductase</fullName>
    </submittedName>
</protein>
<keyword evidence="8" id="KW-1185">Reference proteome</keyword>